<accession>A0A238X8U9</accession>
<dbReference type="Pfam" id="PF16925">
    <property type="entry name" value="TetR_C_13"/>
    <property type="match status" value="1"/>
</dbReference>
<dbReference type="AlphaFoldDB" id="A0A238X8U9"/>
<keyword evidence="1" id="KW-0805">Transcription regulation</keyword>
<feature type="DNA-binding region" description="H-T-H motif" evidence="4">
    <location>
        <begin position="52"/>
        <end position="71"/>
    </location>
</feature>
<dbReference type="RefSeq" id="WP_218826033.1">
    <property type="nucleotide sequence ID" value="NZ_FZNP01000004.1"/>
</dbReference>
<dbReference type="Gene3D" id="1.10.357.10">
    <property type="entry name" value="Tetracycline Repressor, domain 2"/>
    <property type="match status" value="1"/>
</dbReference>
<dbReference type="Gene3D" id="1.10.10.60">
    <property type="entry name" value="Homeodomain-like"/>
    <property type="match status" value="1"/>
</dbReference>
<evidence type="ECO:0000259" key="6">
    <source>
        <dbReference type="PROSITE" id="PS50977"/>
    </source>
</evidence>
<dbReference type="Proteomes" id="UP000198420">
    <property type="component" value="Unassembled WGS sequence"/>
</dbReference>
<evidence type="ECO:0000256" key="2">
    <source>
        <dbReference type="ARBA" id="ARBA00023125"/>
    </source>
</evidence>
<dbReference type="SUPFAM" id="SSF48498">
    <property type="entry name" value="Tetracyclin repressor-like, C-terminal domain"/>
    <property type="match status" value="1"/>
</dbReference>
<gene>
    <name evidence="7" type="ORF">SAMN06265355_10456</name>
</gene>
<keyword evidence="2 4" id="KW-0238">DNA-binding</keyword>
<feature type="region of interest" description="Disordered" evidence="5">
    <location>
        <begin position="1"/>
        <end position="30"/>
    </location>
</feature>
<evidence type="ECO:0000256" key="5">
    <source>
        <dbReference type="SAM" id="MobiDB-lite"/>
    </source>
</evidence>
<name>A0A238X8U9_9ACTN</name>
<dbReference type="SUPFAM" id="SSF46689">
    <property type="entry name" value="Homeodomain-like"/>
    <property type="match status" value="1"/>
</dbReference>
<dbReference type="PROSITE" id="PS50977">
    <property type="entry name" value="HTH_TETR_2"/>
    <property type="match status" value="1"/>
</dbReference>
<reference evidence="8" key="1">
    <citation type="submission" date="2017-06" db="EMBL/GenBank/DDBJ databases">
        <authorList>
            <person name="Varghese N."/>
            <person name="Submissions S."/>
        </authorList>
    </citation>
    <scope>NUCLEOTIDE SEQUENCE [LARGE SCALE GENOMIC DNA]</scope>
    <source>
        <strain evidence="8">DSM 44485</strain>
    </source>
</reference>
<evidence type="ECO:0000256" key="1">
    <source>
        <dbReference type="ARBA" id="ARBA00023015"/>
    </source>
</evidence>
<dbReference type="InterPro" id="IPR011075">
    <property type="entry name" value="TetR_C"/>
</dbReference>
<dbReference type="PANTHER" id="PTHR47506:SF6">
    <property type="entry name" value="HTH-TYPE TRANSCRIPTIONAL REPRESSOR NEMR"/>
    <property type="match status" value="1"/>
</dbReference>
<dbReference type="InterPro" id="IPR009057">
    <property type="entry name" value="Homeodomain-like_sf"/>
</dbReference>
<protein>
    <submittedName>
        <fullName evidence="7">Transcriptional regulator, TetR family</fullName>
    </submittedName>
</protein>
<organism evidence="7 8">
    <name type="scientific">Actinomadura mexicana</name>
    <dbReference type="NCBI Taxonomy" id="134959"/>
    <lineage>
        <taxon>Bacteria</taxon>
        <taxon>Bacillati</taxon>
        <taxon>Actinomycetota</taxon>
        <taxon>Actinomycetes</taxon>
        <taxon>Streptosporangiales</taxon>
        <taxon>Thermomonosporaceae</taxon>
        <taxon>Actinomadura</taxon>
    </lineage>
</organism>
<keyword evidence="8" id="KW-1185">Reference proteome</keyword>
<evidence type="ECO:0000313" key="7">
    <source>
        <dbReference type="EMBL" id="SNR54963.1"/>
    </source>
</evidence>
<evidence type="ECO:0000256" key="4">
    <source>
        <dbReference type="PROSITE-ProRule" id="PRU00335"/>
    </source>
</evidence>
<dbReference type="GO" id="GO:0003677">
    <property type="term" value="F:DNA binding"/>
    <property type="evidence" value="ECO:0007669"/>
    <property type="project" value="UniProtKB-UniRule"/>
</dbReference>
<dbReference type="InterPro" id="IPR001647">
    <property type="entry name" value="HTH_TetR"/>
</dbReference>
<keyword evidence="3" id="KW-0804">Transcription</keyword>
<evidence type="ECO:0000256" key="3">
    <source>
        <dbReference type="ARBA" id="ARBA00023163"/>
    </source>
</evidence>
<proteinExistence type="predicted"/>
<feature type="compositionally biased region" description="Basic and acidic residues" evidence="5">
    <location>
        <begin position="19"/>
        <end position="30"/>
    </location>
</feature>
<sequence>MSAPTQRQDPDETAGQAEPRPDQRLVRGERSRRTIARHAVDVASLEGLSGLSFGRLATDLGISKSNIQTLFRSKESLQLAAVDSAREAFMDAVVRPAREAPCGTARLRALLDHWIVYAETPLFPGGCFRVANLVDFDSRPGRVRDALVRDQRDWVGLIAHQLRHAADAGQIADLDPDLAAFQIDAVLCATNTALRLGDDDAVGRARRAVDGFLRAP</sequence>
<dbReference type="InterPro" id="IPR036271">
    <property type="entry name" value="Tet_transcr_reg_TetR-rel_C_sf"/>
</dbReference>
<dbReference type="PANTHER" id="PTHR47506">
    <property type="entry name" value="TRANSCRIPTIONAL REGULATORY PROTEIN"/>
    <property type="match status" value="1"/>
</dbReference>
<feature type="domain" description="HTH tetR-type" evidence="6">
    <location>
        <begin position="29"/>
        <end position="89"/>
    </location>
</feature>
<dbReference type="EMBL" id="FZNP01000004">
    <property type="protein sequence ID" value="SNR54963.1"/>
    <property type="molecule type" value="Genomic_DNA"/>
</dbReference>
<evidence type="ECO:0000313" key="8">
    <source>
        <dbReference type="Proteomes" id="UP000198420"/>
    </source>
</evidence>